<keyword evidence="2" id="KW-1185">Reference proteome</keyword>
<dbReference type="Proteomes" id="UP000183832">
    <property type="component" value="Unassembled WGS sequence"/>
</dbReference>
<evidence type="ECO:0000313" key="1">
    <source>
        <dbReference type="EMBL" id="CRK92271.1"/>
    </source>
</evidence>
<gene>
    <name evidence="1" type="ORF">CLUMA_CG005796</name>
</gene>
<accession>A0A1J1HW07</accession>
<dbReference type="EMBL" id="CVRI01000024">
    <property type="protein sequence ID" value="CRK92271.1"/>
    <property type="molecule type" value="Genomic_DNA"/>
</dbReference>
<organism evidence="1 2">
    <name type="scientific">Clunio marinus</name>
    <dbReference type="NCBI Taxonomy" id="568069"/>
    <lineage>
        <taxon>Eukaryota</taxon>
        <taxon>Metazoa</taxon>
        <taxon>Ecdysozoa</taxon>
        <taxon>Arthropoda</taxon>
        <taxon>Hexapoda</taxon>
        <taxon>Insecta</taxon>
        <taxon>Pterygota</taxon>
        <taxon>Neoptera</taxon>
        <taxon>Endopterygota</taxon>
        <taxon>Diptera</taxon>
        <taxon>Nematocera</taxon>
        <taxon>Chironomoidea</taxon>
        <taxon>Chironomidae</taxon>
        <taxon>Clunio</taxon>
    </lineage>
</organism>
<evidence type="ECO:0000313" key="2">
    <source>
        <dbReference type="Proteomes" id="UP000183832"/>
    </source>
</evidence>
<sequence>MYIKFIARVAVKVRAKQGVDKNLDLQNETSKEKHQSVYGFSDYKFTDDLELKSLYGSEENKRKQENFLTR</sequence>
<name>A0A1J1HW07_9DIPT</name>
<reference evidence="1 2" key="1">
    <citation type="submission" date="2015-04" db="EMBL/GenBank/DDBJ databases">
        <authorList>
            <person name="Syromyatnikov M.Y."/>
            <person name="Popov V.N."/>
        </authorList>
    </citation>
    <scope>NUCLEOTIDE SEQUENCE [LARGE SCALE GENOMIC DNA]</scope>
</reference>
<dbReference type="AlphaFoldDB" id="A0A1J1HW07"/>
<proteinExistence type="predicted"/>
<protein>
    <submittedName>
        <fullName evidence="1">CLUMA_CG005796, isoform A</fullName>
    </submittedName>
</protein>